<evidence type="ECO:0000313" key="2">
    <source>
        <dbReference type="Proteomes" id="UP000003973"/>
    </source>
</evidence>
<name>T5LT94_9BURK</name>
<reference evidence="1" key="1">
    <citation type="submission" date="2011-10" db="EMBL/GenBank/DDBJ databases">
        <title>The Genome Sequence of Oxalobacter formigenes HOxBLS.</title>
        <authorList>
            <consortium name="The Broad Institute Genome Sequencing Platform"/>
            <person name="Earl A."/>
            <person name="Ward D."/>
            <person name="Feldgarden M."/>
            <person name="Gevers D."/>
            <person name="Allison M.J."/>
            <person name="Humphrey S."/>
            <person name="Young S.K."/>
            <person name="Zeng Q."/>
            <person name="Gargeya S."/>
            <person name="Fitzgerald M."/>
            <person name="Haas B."/>
            <person name="Abouelleil A."/>
            <person name="Alvarado L."/>
            <person name="Arachchi H.M."/>
            <person name="Berlin A."/>
            <person name="Brown A."/>
            <person name="Chapman S.B."/>
            <person name="Chen Z."/>
            <person name="Dunbar C."/>
            <person name="Freedman E."/>
            <person name="Gearin G."/>
            <person name="Goldberg J."/>
            <person name="Griggs A."/>
            <person name="Gujja S."/>
            <person name="Heiman D."/>
            <person name="Howarth C."/>
            <person name="Larson L."/>
            <person name="Lui A."/>
            <person name="MacDonald P.J.P."/>
            <person name="Montmayeur A."/>
            <person name="Murphy C."/>
            <person name="Neiman D."/>
            <person name="Pearson M."/>
            <person name="Priest M."/>
            <person name="Roberts A."/>
            <person name="Saif S."/>
            <person name="Shea T."/>
            <person name="Shenoy N."/>
            <person name="Sisk P."/>
            <person name="Stolte C."/>
            <person name="Sykes S."/>
            <person name="Wortman J."/>
            <person name="Nusbaum C."/>
            <person name="Birren B."/>
        </authorList>
    </citation>
    <scope>NUCLEOTIDE SEQUENCE [LARGE SCALE GENOMIC DNA]</scope>
    <source>
        <strain evidence="1">HOxBLS</strain>
    </source>
</reference>
<accession>T5LT94</accession>
<gene>
    <name evidence="1" type="ORF">OFAG_02163</name>
</gene>
<dbReference type="AlphaFoldDB" id="T5LT94"/>
<organism evidence="1 2">
    <name type="scientific">Oxalobacter paraformigenes</name>
    <dbReference type="NCBI Taxonomy" id="556268"/>
    <lineage>
        <taxon>Bacteria</taxon>
        <taxon>Pseudomonadati</taxon>
        <taxon>Pseudomonadota</taxon>
        <taxon>Betaproteobacteria</taxon>
        <taxon>Burkholderiales</taxon>
        <taxon>Oxalobacteraceae</taxon>
        <taxon>Oxalobacter</taxon>
    </lineage>
</organism>
<dbReference type="EMBL" id="ACDP02000010">
    <property type="protein sequence ID" value="EQM95269.1"/>
    <property type="molecule type" value="Genomic_DNA"/>
</dbReference>
<dbReference type="Proteomes" id="UP000003973">
    <property type="component" value="Unassembled WGS sequence"/>
</dbReference>
<sequence>MIVSSGARSDTPSERAGRYVFQTGRFPYKRPYRVPGKNDMTLSGKNRFPLAVAGSPVRAGQEKTPGPAGQFRRAVLAAGNIPVTRSRSGTIPPAFPANRPCPLIRRTGFRGTLFRHITVFPF</sequence>
<proteinExistence type="predicted"/>
<protein>
    <submittedName>
        <fullName evidence="1">Uncharacterized protein</fullName>
    </submittedName>
</protein>
<dbReference type="HOGENOM" id="CLU_2024403_0_0_4"/>
<evidence type="ECO:0000313" key="1">
    <source>
        <dbReference type="EMBL" id="EQM95269.1"/>
    </source>
</evidence>
<keyword evidence="2" id="KW-1185">Reference proteome</keyword>
<comment type="caution">
    <text evidence="1">The sequence shown here is derived from an EMBL/GenBank/DDBJ whole genome shotgun (WGS) entry which is preliminary data.</text>
</comment>